<evidence type="ECO:0000313" key="2">
    <source>
        <dbReference type="Proteomes" id="UP000034072"/>
    </source>
</evidence>
<proteinExistence type="predicted"/>
<dbReference type="EMBL" id="LBXZ01000004">
    <property type="protein sequence ID" value="KKR40830.1"/>
    <property type="molecule type" value="Genomic_DNA"/>
</dbReference>
<sequence length="132" mass="15795">MTFYSDRTKYFLLILFYKMEPYLKDRFTELLDKNILDRTIWNLCESGAFPSWLRAEMSFDTLYGRLNGLRLFLTNAVLNLWIGRNGTTMNYYFHDISDEELAKMWAEKVGQVSEEMQCMSFEFNYELRKLAG</sequence>
<reference evidence="1 2" key="1">
    <citation type="journal article" date="2015" name="Nature">
        <title>rRNA introns, odd ribosomes, and small enigmatic genomes across a large radiation of phyla.</title>
        <authorList>
            <person name="Brown C.T."/>
            <person name="Hug L.A."/>
            <person name="Thomas B.C."/>
            <person name="Sharon I."/>
            <person name="Castelle C.J."/>
            <person name="Singh A."/>
            <person name="Wilkins M.J."/>
            <person name="Williams K.H."/>
            <person name="Banfield J.F."/>
        </authorList>
    </citation>
    <scope>NUCLEOTIDE SEQUENCE [LARGE SCALE GENOMIC DNA]</scope>
</reference>
<name>A0A0G0T152_9BACT</name>
<evidence type="ECO:0000313" key="1">
    <source>
        <dbReference type="EMBL" id="KKR40830.1"/>
    </source>
</evidence>
<comment type="caution">
    <text evidence="1">The sequence shown here is derived from an EMBL/GenBank/DDBJ whole genome shotgun (WGS) entry which is preliminary data.</text>
</comment>
<dbReference type="AlphaFoldDB" id="A0A0G0T152"/>
<dbReference type="Proteomes" id="UP000034072">
    <property type="component" value="Unassembled WGS sequence"/>
</dbReference>
<gene>
    <name evidence="1" type="ORF">UT75_C0004G0041</name>
</gene>
<organism evidence="1 2">
    <name type="scientific">Candidatus Yanofskybacteria bacterium GW2011_GWE2_40_11</name>
    <dbReference type="NCBI Taxonomy" id="1619033"/>
    <lineage>
        <taxon>Bacteria</taxon>
        <taxon>Candidatus Yanofskyibacteriota</taxon>
    </lineage>
</organism>
<protein>
    <submittedName>
        <fullName evidence="1">Uncharacterized protein</fullName>
    </submittedName>
</protein>
<accession>A0A0G0T152</accession>